<dbReference type="EMBL" id="JACKVH010000017">
    <property type="protein sequence ID" value="MCV7381162.1"/>
    <property type="molecule type" value="Genomic_DNA"/>
</dbReference>
<evidence type="ECO:0000313" key="1">
    <source>
        <dbReference type="EMBL" id="MCV7381162.1"/>
    </source>
</evidence>
<organism evidence="1 2">
    <name type="scientific">Mycobacterium alsense</name>
    <dbReference type="NCBI Taxonomy" id="324058"/>
    <lineage>
        <taxon>Bacteria</taxon>
        <taxon>Bacillati</taxon>
        <taxon>Actinomycetota</taxon>
        <taxon>Actinomycetes</taxon>
        <taxon>Mycobacteriales</taxon>
        <taxon>Mycobacteriaceae</taxon>
        <taxon>Mycobacterium</taxon>
    </lineage>
</organism>
<gene>
    <name evidence="1" type="ORF">H7K38_21270</name>
</gene>
<protein>
    <submittedName>
        <fullName evidence="1">Uncharacterized protein</fullName>
    </submittedName>
</protein>
<proteinExistence type="predicted"/>
<dbReference type="RefSeq" id="WP_142276288.1">
    <property type="nucleotide sequence ID" value="NZ_JACKVH010000017.1"/>
</dbReference>
<sequence>MILDRDDPEIAELAVWYNRWRQIYGYAEQPPPDEVHWDRGRLYFRFGYPSPDWWGYILEATAEGCYRVLRTSTERRAVPVESSLGIFSRIEDAGKFIIYSIAESLRIDSRMDPVGWKWDNAGLDPQVDADVQSDRVVRYVLRTNPNAYFVMTRADMRCSHLLPLSYSELDAVLLDGFPESVTSRINTESR</sequence>
<reference evidence="1" key="2">
    <citation type="journal article" date="2022" name="BMC Genomics">
        <title>Comparative genome analysis of mycobacteria focusing on tRNA and non-coding RNA.</title>
        <authorList>
            <person name="Behra P.R.K."/>
            <person name="Pettersson B.M.F."/>
            <person name="Ramesh M."/>
            <person name="Das S."/>
            <person name="Dasgupta S."/>
            <person name="Kirsebom L.A."/>
        </authorList>
    </citation>
    <scope>NUCLEOTIDE SEQUENCE</scope>
    <source>
        <strain evidence="1">CCUG 55640</strain>
    </source>
</reference>
<accession>A0AA42C0S3</accession>
<dbReference type="Proteomes" id="UP001141650">
    <property type="component" value="Unassembled WGS sequence"/>
</dbReference>
<name>A0AA42C0S3_9MYCO</name>
<comment type="caution">
    <text evidence="1">The sequence shown here is derived from an EMBL/GenBank/DDBJ whole genome shotgun (WGS) entry which is preliminary data.</text>
</comment>
<dbReference type="AlphaFoldDB" id="A0AA42C0S3"/>
<reference evidence="1" key="1">
    <citation type="submission" date="2020-07" db="EMBL/GenBank/DDBJ databases">
        <authorList>
            <person name="Pettersson B.M.F."/>
            <person name="Behra P.R.K."/>
            <person name="Ramesh M."/>
            <person name="Das S."/>
            <person name="Dasgupta S."/>
            <person name="Kirsebom L.A."/>
        </authorList>
    </citation>
    <scope>NUCLEOTIDE SEQUENCE</scope>
    <source>
        <strain evidence="1">CCUG 55640</strain>
    </source>
</reference>
<evidence type="ECO:0000313" key="2">
    <source>
        <dbReference type="Proteomes" id="UP001141650"/>
    </source>
</evidence>